<comment type="caution">
    <text evidence="3">The sequence shown here is derived from an EMBL/GenBank/DDBJ whole genome shotgun (WGS) entry which is preliminary data.</text>
</comment>
<evidence type="ECO:0000313" key="3">
    <source>
        <dbReference type="EMBL" id="KAG8386902.1"/>
    </source>
</evidence>
<dbReference type="PANTHER" id="PTHR31415:SF52">
    <property type="entry name" value="LATE EMBRYOGENESIS ABUNDANT (LEA) HYDROXYPROLINE-RICH GLYCOPROTEIN FAMILY-RELATED"/>
    <property type="match status" value="1"/>
</dbReference>
<dbReference type="InterPro" id="IPR044839">
    <property type="entry name" value="NDR1-like"/>
</dbReference>
<sequence length="183" mass="20470">MGQKACCICCLLLLLAAPIIIFALSFVTHKPRLYIEDFYIPALNNSTDLSNTTRLNTFIFIDLKLENVMPFNGLRYDDVNLTFFYGSNRSLAVANHTVSGFYQGLRKTAHKRAVVRTHGLPWEVAFAEVSGGETVSFRVDLATAVKLRRCGVYTKRKTMALGADVRVDSSGEETNKKTIRLIN</sequence>
<dbReference type="AlphaFoldDB" id="A0AAV6Y399"/>
<evidence type="ECO:0000313" key="4">
    <source>
        <dbReference type="Proteomes" id="UP000826271"/>
    </source>
</evidence>
<gene>
    <name evidence="3" type="ORF">BUALT_Bualt03G0197100</name>
</gene>
<protein>
    <recommendedName>
        <fullName evidence="5">Late embryogenesis abundant protein LEA-2 subgroup domain-containing protein</fullName>
    </recommendedName>
</protein>
<dbReference type="GO" id="GO:0009506">
    <property type="term" value="C:plasmodesma"/>
    <property type="evidence" value="ECO:0007669"/>
    <property type="project" value="TreeGrafter"/>
</dbReference>
<accession>A0AAV6Y399</accession>
<evidence type="ECO:0000256" key="2">
    <source>
        <dbReference type="ARBA" id="ARBA00023136"/>
    </source>
</evidence>
<name>A0AAV6Y399_9LAMI</name>
<dbReference type="PANTHER" id="PTHR31415">
    <property type="entry name" value="OS05G0367900 PROTEIN"/>
    <property type="match status" value="1"/>
</dbReference>
<evidence type="ECO:0008006" key="5">
    <source>
        <dbReference type="Google" id="ProtNLM"/>
    </source>
</evidence>
<organism evidence="3 4">
    <name type="scientific">Buddleja alternifolia</name>
    <dbReference type="NCBI Taxonomy" id="168488"/>
    <lineage>
        <taxon>Eukaryota</taxon>
        <taxon>Viridiplantae</taxon>
        <taxon>Streptophyta</taxon>
        <taxon>Embryophyta</taxon>
        <taxon>Tracheophyta</taxon>
        <taxon>Spermatophyta</taxon>
        <taxon>Magnoliopsida</taxon>
        <taxon>eudicotyledons</taxon>
        <taxon>Gunneridae</taxon>
        <taxon>Pentapetalae</taxon>
        <taxon>asterids</taxon>
        <taxon>lamiids</taxon>
        <taxon>Lamiales</taxon>
        <taxon>Scrophulariaceae</taxon>
        <taxon>Buddlejeae</taxon>
        <taxon>Buddleja</taxon>
    </lineage>
</organism>
<dbReference type="GO" id="GO:0098542">
    <property type="term" value="P:defense response to other organism"/>
    <property type="evidence" value="ECO:0007669"/>
    <property type="project" value="InterPro"/>
</dbReference>
<proteinExistence type="predicted"/>
<dbReference type="Proteomes" id="UP000826271">
    <property type="component" value="Unassembled WGS sequence"/>
</dbReference>
<reference evidence="3" key="1">
    <citation type="submission" date="2019-10" db="EMBL/GenBank/DDBJ databases">
        <authorList>
            <person name="Zhang R."/>
            <person name="Pan Y."/>
            <person name="Wang J."/>
            <person name="Ma R."/>
            <person name="Yu S."/>
        </authorList>
    </citation>
    <scope>NUCLEOTIDE SEQUENCE</scope>
    <source>
        <strain evidence="3">LA-IB0</strain>
        <tissue evidence="3">Leaf</tissue>
    </source>
</reference>
<dbReference type="EMBL" id="WHWC01000003">
    <property type="protein sequence ID" value="KAG8386902.1"/>
    <property type="molecule type" value="Genomic_DNA"/>
</dbReference>
<keyword evidence="2" id="KW-0472">Membrane</keyword>
<keyword evidence="4" id="KW-1185">Reference proteome</keyword>
<dbReference type="GO" id="GO:0005886">
    <property type="term" value="C:plasma membrane"/>
    <property type="evidence" value="ECO:0007669"/>
    <property type="project" value="TreeGrafter"/>
</dbReference>
<evidence type="ECO:0000256" key="1">
    <source>
        <dbReference type="ARBA" id="ARBA00004370"/>
    </source>
</evidence>
<comment type="subcellular location">
    <subcellularLocation>
        <location evidence="1">Membrane</location>
    </subcellularLocation>
</comment>